<keyword evidence="14 17" id="KW-0496">Mitochondrion</keyword>
<evidence type="ECO:0000256" key="8">
    <source>
        <dbReference type="ARBA" id="ARBA00022792"/>
    </source>
</evidence>
<evidence type="ECO:0000256" key="9">
    <source>
        <dbReference type="ARBA" id="ARBA00022967"/>
    </source>
</evidence>
<evidence type="ECO:0000256" key="13">
    <source>
        <dbReference type="ARBA" id="ARBA00023075"/>
    </source>
</evidence>
<proteinExistence type="inferred from homology"/>
<keyword evidence="10 17" id="KW-0249">Electron transport</keyword>
<keyword evidence="12 17" id="KW-0520">NAD</keyword>
<feature type="domain" description="NADH:quinone oxidoreductase/Mrp antiporter transmembrane" evidence="18">
    <location>
        <begin position="25"/>
        <end position="288"/>
    </location>
</feature>
<feature type="transmembrane region" description="Helical" evidence="17">
    <location>
        <begin position="237"/>
        <end position="260"/>
    </location>
</feature>
<feature type="transmembrane region" description="Helical" evidence="17">
    <location>
        <begin position="7"/>
        <end position="23"/>
    </location>
</feature>
<dbReference type="EC" id="7.1.1.2" evidence="3 17"/>
<evidence type="ECO:0000313" key="19">
    <source>
        <dbReference type="EMBL" id="ADI79415.1"/>
    </source>
</evidence>
<keyword evidence="11 17" id="KW-1133">Transmembrane helix</keyword>
<feature type="transmembrane region" description="Helical" evidence="17">
    <location>
        <begin position="308"/>
        <end position="331"/>
    </location>
</feature>
<comment type="catalytic activity">
    <reaction evidence="16 17">
        <text>a ubiquinone + NADH + 5 H(+)(in) = a ubiquinol + NAD(+) + 4 H(+)(out)</text>
        <dbReference type="Rhea" id="RHEA:29091"/>
        <dbReference type="Rhea" id="RHEA-COMP:9565"/>
        <dbReference type="Rhea" id="RHEA-COMP:9566"/>
        <dbReference type="ChEBI" id="CHEBI:15378"/>
        <dbReference type="ChEBI" id="CHEBI:16389"/>
        <dbReference type="ChEBI" id="CHEBI:17976"/>
        <dbReference type="ChEBI" id="CHEBI:57540"/>
        <dbReference type="ChEBI" id="CHEBI:57945"/>
        <dbReference type="EC" id="7.1.1.2"/>
    </reaction>
</comment>
<dbReference type="InterPro" id="IPR050175">
    <property type="entry name" value="Complex_I_Subunit_2"/>
</dbReference>
<dbReference type="GO" id="GO:0005743">
    <property type="term" value="C:mitochondrial inner membrane"/>
    <property type="evidence" value="ECO:0007669"/>
    <property type="project" value="UniProtKB-SubCell"/>
</dbReference>
<keyword evidence="5" id="KW-0813">Transport</keyword>
<keyword evidence="15 17" id="KW-0472">Membrane</keyword>
<evidence type="ECO:0000256" key="17">
    <source>
        <dbReference type="RuleBase" id="RU003403"/>
    </source>
</evidence>
<dbReference type="AlphaFoldDB" id="E2FLU9"/>
<feature type="transmembrane region" description="Helical" evidence="17">
    <location>
        <begin position="272"/>
        <end position="302"/>
    </location>
</feature>
<dbReference type="PRINTS" id="PR01436">
    <property type="entry name" value="NADHDHGNASE2"/>
</dbReference>
<geneLocation type="mitochondrion" evidence="19"/>
<keyword evidence="13 17" id="KW-0830">Ubiquinone</keyword>
<accession>E2FLU9</accession>
<dbReference type="GO" id="GO:0008137">
    <property type="term" value="F:NADH dehydrogenase (ubiquinone) activity"/>
    <property type="evidence" value="ECO:0007669"/>
    <property type="project" value="UniProtKB-EC"/>
</dbReference>
<evidence type="ECO:0000256" key="2">
    <source>
        <dbReference type="ARBA" id="ARBA00007012"/>
    </source>
</evidence>
<evidence type="ECO:0000256" key="7">
    <source>
        <dbReference type="ARBA" id="ARBA00022692"/>
    </source>
</evidence>
<dbReference type="PANTHER" id="PTHR46552">
    <property type="entry name" value="NADH-UBIQUINONE OXIDOREDUCTASE CHAIN 2"/>
    <property type="match status" value="1"/>
</dbReference>
<dbReference type="InterPro" id="IPR003917">
    <property type="entry name" value="NADH_UbQ_OxRdtase_chain2"/>
</dbReference>
<evidence type="ECO:0000256" key="3">
    <source>
        <dbReference type="ARBA" id="ARBA00012944"/>
    </source>
</evidence>
<feature type="transmembrane region" description="Helical" evidence="17">
    <location>
        <begin position="94"/>
        <end position="115"/>
    </location>
</feature>
<dbReference type="GO" id="GO:0006120">
    <property type="term" value="P:mitochondrial electron transport, NADH to ubiquinone"/>
    <property type="evidence" value="ECO:0007669"/>
    <property type="project" value="InterPro"/>
</dbReference>
<keyword evidence="7 17" id="KW-0812">Transmembrane</keyword>
<protein>
    <recommendedName>
        <fullName evidence="4 17">NADH-ubiquinone oxidoreductase chain 2</fullName>
        <ecNumber evidence="3 17">7.1.1.2</ecNumber>
    </recommendedName>
</protein>
<comment type="subcellular location">
    <subcellularLocation>
        <location evidence="1 17">Mitochondrion inner membrane</location>
        <topology evidence="1 17">Multi-pass membrane protein</topology>
    </subcellularLocation>
</comment>
<dbReference type="CTD" id="4536"/>
<evidence type="ECO:0000259" key="18">
    <source>
        <dbReference type="Pfam" id="PF00361"/>
    </source>
</evidence>
<evidence type="ECO:0000256" key="1">
    <source>
        <dbReference type="ARBA" id="ARBA00004448"/>
    </source>
</evidence>
<name>E2FLU9_9CAEN</name>
<feature type="transmembrane region" description="Helical" evidence="17">
    <location>
        <begin position="192"/>
        <end position="217"/>
    </location>
</feature>
<evidence type="ECO:0000256" key="10">
    <source>
        <dbReference type="ARBA" id="ARBA00022982"/>
    </source>
</evidence>
<dbReference type="GeneID" id="9830187"/>
<keyword evidence="8 17" id="KW-0999">Mitochondrion inner membrane</keyword>
<dbReference type="Pfam" id="PF00361">
    <property type="entry name" value="Proton_antipo_M"/>
    <property type="match status" value="1"/>
</dbReference>
<dbReference type="InterPro" id="IPR001750">
    <property type="entry name" value="ND/Mrp_TM"/>
</dbReference>
<evidence type="ECO:0000256" key="11">
    <source>
        <dbReference type="ARBA" id="ARBA00022989"/>
    </source>
</evidence>
<evidence type="ECO:0000256" key="6">
    <source>
        <dbReference type="ARBA" id="ARBA00022660"/>
    </source>
</evidence>
<dbReference type="EMBL" id="HM174255">
    <property type="protein sequence ID" value="ADI79415.1"/>
    <property type="molecule type" value="Genomic_DNA"/>
</dbReference>
<evidence type="ECO:0000256" key="5">
    <source>
        <dbReference type="ARBA" id="ARBA00022448"/>
    </source>
</evidence>
<comment type="similarity">
    <text evidence="2 17">Belongs to the complex I subunit 2 family.</text>
</comment>
<gene>
    <name evidence="19" type="primary">ND2</name>
</gene>
<evidence type="ECO:0000256" key="15">
    <source>
        <dbReference type="ARBA" id="ARBA00023136"/>
    </source>
</evidence>
<dbReference type="PANTHER" id="PTHR46552:SF1">
    <property type="entry name" value="NADH-UBIQUINONE OXIDOREDUCTASE CHAIN 2"/>
    <property type="match status" value="1"/>
</dbReference>
<evidence type="ECO:0000256" key="12">
    <source>
        <dbReference type="ARBA" id="ARBA00023027"/>
    </source>
</evidence>
<dbReference type="RefSeq" id="YP_003934432.1">
    <property type="nucleotide sequence ID" value="NC_014588.1"/>
</dbReference>
<feature type="transmembrane region" description="Helical" evidence="17">
    <location>
        <begin position="61"/>
        <end position="82"/>
    </location>
</feature>
<comment type="function">
    <text evidence="17">Core subunit of the mitochondrial membrane respiratory chain NADH dehydrogenase (Complex I) which catalyzes electron transfer from NADH through the respiratory chain, using ubiquinone as an electron acceptor. Essential for the catalytic activity and assembly of complex I.</text>
</comment>
<evidence type="ECO:0000256" key="14">
    <source>
        <dbReference type="ARBA" id="ARBA00023128"/>
    </source>
</evidence>
<sequence length="332" mass="36810">MRAGLPYLLVFGWGMFFSVSISISSAHWLGMWAGAELNLIMFIPFLIYTGLVSETESAMKYFIFQAIGSGFMVFGSVMTYSMTHSWELITDIHVNWMLFVGLMVKLGAAPFHWWLPPVMAGVKWPVAFILTTWQKIIPLFLVCTLLGPDSWQPLVMFLSVASGFIGGIGGVNQTQFRALIAYSSIGHIGWMLYSMSFSLGSMVIYFLFYVAISAALFRELWNMASSGTLDTSGNHSVMVNLGIMVSLVSMGGLPPMVGLFPKWLIFIGAWGTAHYMVILLLILGSLISIYYYLCVVFSLIMIFKGKGYHDACLVLVAILANIVLGVLCMFLF</sequence>
<evidence type="ECO:0000256" key="16">
    <source>
        <dbReference type="ARBA" id="ARBA00049551"/>
    </source>
</evidence>
<organism evidence="19">
    <name type="scientific">Thylacodes squamigerus</name>
    <dbReference type="NCBI Taxonomy" id="766170"/>
    <lineage>
        <taxon>Eukaryota</taxon>
        <taxon>Metazoa</taxon>
        <taxon>Spiralia</taxon>
        <taxon>Lophotrochozoa</taxon>
        <taxon>Mollusca</taxon>
        <taxon>Gastropoda</taxon>
        <taxon>Caenogastropoda</taxon>
        <taxon>Littorinimorpha</taxon>
        <taxon>Vermetoidea</taxon>
        <taxon>Vermetidae</taxon>
        <taxon>Thylacodes</taxon>
    </lineage>
</organism>
<feature type="transmembrane region" description="Helical" evidence="17">
    <location>
        <begin position="127"/>
        <end position="147"/>
    </location>
</feature>
<feature type="transmembrane region" description="Helical" evidence="17">
    <location>
        <begin position="153"/>
        <end position="171"/>
    </location>
</feature>
<keyword evidence="9 17" id="KW-1278">Translocase</keyword>
<evidence type="ECO:0000256" key="4">
    <source>
        <dbReference type="ARBA" id="ARBA00021008"/>
    </source>
</evidence>
<reference evidence="19" key="1">
    <citation type="journal article" date="2010" name="BMC Genomics">
        <title>Sessile snails, dynamic genomes: gene rearrangements within the mitochondrial genome of a family of caenogastropod molluscs.</title>
        <authorList>
            <person name="Rawlings T.A."/>
            <person name="MacInnis M.J."/>
            <person name="Bieler R."/>
            <person name="Boore J.L."/>
            <person name="Collins T.M."/>
        </authorList>
    </citation>
    <scope>NUCLEOTIDE SEQUENCE</scope>
    <source>
        <tissue evidence="19">Foot tissue</tissue>
    </source>
</reference>
<keyword evidence="6 17" id="KW-0679">Respiratory chain</keyword>